<proteinExistence type="predicted"/>
<evidence type="ECO:0000313" key="3">
    <source>
        <dbReference type="Proteomes" id="UP000800092"/>
    </source>
</evidence>
<keyword evidence="3" id="KW-1185">Reference proteome</keyword>
<feature type="compositionally biased region" description="Low complexity" evidence="1">
    <location>
        <begin position="230"/>
        <end position="251"/>
    </location>
</feature>
<feature type="compositionally biased region" description="Low complexity" evidence="1">
    <location>
        <begin position="285"/>
        <end position="315"/>
    </location>
</feature>
<accession>A0A6A6HHQ6</accession>
<feature type="compositionally biased region" description="Pro residues" evidence="1">
    <location>
        <begin position="272"/>
        <end position="284"/>
    </location>
</feature>
<feature type="compositionally biased region" description="Basic and acidic residues" evidence="1">
    <location>
        <begin position="1"/>
        <end position="10"/>
    </location>
</feature>
<feature type="region of interest" description="Disordered" evidence="1">
    <location>
        <begin position="78"/>
        <end position="336"/>
    </location>
</feature>
<feature type="compositionally biased region" description="Pro residues" evidence="1">
    <location>
        <begin position="252"/>
        <end position="265"/>
    </location>
</feature>
<feature type="compositionally biased region" description="Basic and acidic residues" evidence="1">
    <location>
        <begin position="54"/>
        <end position="63"/>
    </location>
</feature>
<dbReference type="OrthoDB" id="10677466at2759"/>
<feature type="compositionally biased region" description="Low complexity" evidence="1">
    <location>
        <begin position="104"/>
        <end position="119"/>
    </location>
</feature>
<sequence length="388" mass="40023">MAPISKKDKLSASMKKQKANATDIGQNTEAGSPQQQPKGRDATTRPGNPSTAKASDRTAEQSKDANLVSRLGNYWNSFNVPEDLENADLATRTRSLRRAKKGQPAPTATITTAATIGAPPSAPQQPVRPAKAENPSSKAKKPSKRPREEDAARANEDPPDFPGPASKKQKKEKEVEQEPPSSTTAAGTSKARATAPRPTRGALKRRQEEEEEEDEPGAGAAAPAKKKQKQAAGENPAGGLPTPKTAKKLPAPLLPPPASLAPPAPAIHITSPTPPPPSPQPPSGGAPSPSRSSSSSSSAASSAPAPAAASNGSSTDEGEGEEEQPDCPEIDISAVLAGIRTAGGEHLRPFPVADGVDRGERVDERWAEEQVAYLVSLGNDGGATAGGE</sequence>
<evidence type="ECO:0000256" key="1">
    <source>
        <dbReference type="SAM" id="MobiDB-lite"/>
    </source>
</evidence>
<feature type="compositionally biased region" description="Acidic residues" evidence="1">
    <location>
        <begin position="316"/>
        <end position="329"/>
    </location>
</feature>
<feature type="compositionally biased region" description="Low complexity" evidence="1">
    <location>
        <begin position="191"/>
        <end position="200"/>
    </location>
</feature>
<feature type="region of interest" description="Disordered" evidence="1">
    <location>
        <begin position="1"/>
        <end position="66"/>
    </location>
</feature>
<feature type="compositionally biased region" description="Basic and acidic residues" evidence="1">
    <location>
        <begin position="145"/>
        <end position="156"/>
    </location>
</feature>
<dbReference type="EMBL" id="ML991779">
    <property type="protein sequence ID" value="KAF2237665.1"/>
    <property type="molecule type" value="Genomic_DNA"/>
</dbReference>
<gene>
    <name evidence="2" type="ORF">EV356DRAFT_510647</name>
</gene>
<evidence type="ECO:0000313" key="2">
    <source>
        <dbReference type="EMBL" id="KAF2237665.1"/>
    </source>
</evidence>
<reference evidence="2" key="1">
    <citation type="journal article" date="2020" name="Stud. Mycol.">
        <title>101 Dothideomycetes genomes: a test case for predicting lifestyles and emergence of pathogens.</title>
        <authorList>
            <person name="Haridas S."/>
            <person name="Albert R."/>
            <person name="Binder M."/>
            <person name="Bloem J."/>
            <person name="Labutti K."/>
            <person name="Salamov A."/>
            <person name="Andreopoulos B."/>
            <person name="Baker S."/>
            <person name="Barry K."/>
            <person name="Bills G."/>
            <person name="Bluhm B."/>
            <person name="Cannon C."/>
            <person name="Castanera R."/>
            <person name="Culley D."/>
            <person name="Daum C."/>
            <person name="Ezra D."/>
            <person name="Gonzalez J."/>
            <person name="Henrissat B."/>
            <person name="Kuo A."/>
            <person name="Liang C."/>
            <person name="Lipzen A."/>
            <person name="Lutzoni F."/>
            <person name="Magnuson J."/>
            <person name="Mondo S."/>
            <person name="Nolan M."/>
            <person name="Ohm R."/>
            <person name="Pangilinan J."/>
            <person name="Park H.-J."/>
            <person name="Ramirez L."/>
            <person name="Alfaro M."/>
            <person name="Sun H."/>
            <person name="Tritt A."/>
            <person name="Yoshinaga Y."/>
            <person name="Zwiers L.-H."/>
            <person name="Turgeon B."/>
            <person name="Goodwin S."/>
            <person name="Spatafora J."/>
            <person name="Crous P."/>
            <person name="Grigoriev I."/>
        </authorList>
    </citation>
    <scope>NUCLEOTIDE SEQUENCE</scope>
    <source>
        <strain evidence="2">Tuck. ex Michener</strain>
    </source>
</reference>
<organism evidence="2 3">
    <name type="scientific">Viridothelium virens</name>
    <name type="common">Speckled blister lichen</name>
    <name type="synonym">Trypethelium virens</name>
    <dbReference type="NCBI Taxonomy" id="1048519"/>
    <lineage>
        <taxon>Eukaryota</taxon>
        <taxon>Fungi</taxon>
        <taxon>Dikarya</taxon>
        <taxon>Ascomycota</taxon>
        <taxon>Pezizomycotina</taxon>
        <taxon>Dothideomycetes</taxon>
        <taxon>Dothideomycetes incertae sedis</taxon>
        <taxon>Trypetheliales</taxon>
        <taxon>Trypetheliaceae</taxon>
        <taxon>Viridothelium</taxon>
    </lineage>
</organism>
<name>A0A6A6HHQ6_VIRVR</name>
<protein>
    <submittedName>
        <fullName evidence="2">Uncharacterized protein</fullName>
    </submittedName>
</protein>
<feature type="compositionally biased region" description="Polar residues" evidence="1">
    <location>
        <begin position="19"/>
        <end position="37"/>
    </location>
</feature>
<dbReference type="AlphaFoldDB" id="A0A6A6HHQ6"/>
<dbReference type="Proteomes" id="UP000800092">
    <property type="component" value="Unassembled WGS sequence"/>
</dbReference>